<proteinExistence type="predicted"/>
<accession>A0A928ZAG1</accession>
<dbReference type="InterPro" id="IPR051533">
    <property type="entry name" value="WaaL-like"/>
</dbReference>
<keyword evidence="7" id="KW-0436">Ligase</keyword>
<dbReference type="InterPro" id="IPR007016">
    <property type="entry name" value="O-antigen_ligase-rel_domated"/>
</dbReference>
<dbReference type="EMBL" id="JADEXN010000228">
    <property type="protein sequence ID" value="MBE9041666.1"/>
    <property type="molecule type" value="Genomic_DNA"/>
</dbReference>
<evidence type="ECO:0000313" key="7">
    <source>
        <dbReference type="EMBL" id="MBE9041666.1"/>
    </source>
</evidence>
<dbReference type="PANTHER" id="PTHR37422">
    <property type="entry name" value="TEICHURONIC ACID BIOSYNTHESIS PROTEIN TUAE"/>
    <property type="match status" value="1"/>
</dbReference>
<dbReference type="RefSeq" id="WP_264321865.1">
    <property type="nucleotide sequence ID" value="NZ_JADEXN010000228.1"/>
</dbReference>
<dbReference type="Pfam" id="PF04932">
    <property type="entry name" value="Wzy_C"/>
    <property type="match status" value="1"/>
</dbReference>
<dbReference type="Proteomes" id="UP000621799">
    <property type="component" value="Unassembled WGS sequence"/>
</dbReference>
<keyword evidence="3 5" id="KW-1133">Transmembrane helix</keyword>
<feature type="domain" description="O-antigen ligase-related" evidence="6">
    <location>
        <begin position="226"/>
        <end position="377"/>
    </location>
</feature>
<keyword evidence="2 5" id="KW-0812">Transmembrane</keyword>
<keyword evidence="8" id="KW-1185">Reference proteome</keyword>
<feature type="transmembrane region" description="Helical" evidence="5">
    <location>
        <begin position="400"/>
        <end position="419"/>
    </location>
</feature>
<evidence type="ECO:0000256" key="4">
    <source>
        <dbReference type="ARBA" id="ARBA00023136"/>
    </source>
</evidence>
<dbReference type="AlphaFoldDB" id="A0A928ZAG1"/>
<evidence type="ECO:0000256" key="5">
    <source>
        <dbReference type="SAM" id="Phobius"/>
    </source>
</evidence>
<evidence type="ECO:0000259" key="6">
    <source>
        <dbReference type="Pfam" id="PF04932"/>
    </source>
</evidence>
<gene>
    <name evidence="7" type="ORF">IQ235_12835</name>
</gene>
<feature type="transmembrane region" description="Helical" evidence="5">
    <location>
        <begin position="368"/>
        <end position="388"/>
    </location>
</feature>
<protein>
    <submittedName>
        <fullName evidence="7">O-antigen ligase family protein</fullName>
    </submittedName>
</protein>
<feature type="transmembrane region" description="Helical" evidence="5">
    <location>
        <begin position="159"/>
        <end position="179"/>
    </location>
</feature>
<name>A0A928ZAG1_9CYAN</name>
<comment type="subcellular location">
    <subcellularLocation>
        <location evidence="1">Membrane</location>
        <topology evidence="1">Multi-pass membrane protein</topology>
    </subcellularLocation>
</comment>
<feature type="transmembrane region" description="Helical" evidence="5">
    <location>
        <begin position="6"/>
        <end position="26"/>
    </location>
</feature>
<dbReference type="GO" id="GO:0016020">
    <property type="term" value="C:membrane"/>
    <property type="evidence" value="ECO:0007669"/>
    <property type="project" value="UniProtKB-SubCell"/>
</dbReference>
<feature type="transmembrane region" description="Helical" evidence="5">
    <location>
        <begin position="266"/>
        <end position="285"/>
    </location>
</feature>
<organism evidence="7 8">
    <name type="scientific">Zarconia navalis LEGE 11467</name>
    <dbReference type="NCBI Taxonomy" id="1828826"/>
    <lineage>
        <taxon>Bacteria</taxon>
        <taxon>Bacillati</taxon>
        <taxon>Cyanobacteriota</taxon>
        <taxon>Cyanophyceae</taxon>
        <taxon>Oscillatoriophycideae</taxon>
        <taxon>Oscillatoriales</taxon>
        <taxon>Oscillatoriales incertae sedis</taxon>
        <taxon>Zarconia</taxon>
        <taxon>Zarconia navalis</taxon>
    </lineage>
</organism>
<evidence type="ECO:0000256" key="2">
    <source>
        <dbReference type="ARBA" id="ARBA00022692"/>
    </source>
</evidence>
<reference evidence="7" key="1">
    <citation type="submission" date="2020-10" db="EMBL/GenBank/DDBJ databases">
        <authorList>
            <person name="Castelo-Branco R."/>
            <person name="Eusebio N."/>
            <person name="Adriana R."/>
            <person name="Vieira A."/>
            <person name="Brugerolle De Fraissinette N."/>
            <person name="Rezende De Castro R."/>
            <person name="Schneider M.P."/>
            <person name="Vasconcelos V."/>
            <person name="Leao P.N."/>
        </authorList>
    </citation>
    <scope>NUCLEOTIDE SEQUENCE</scope>
    <source>
        <strain evidence="7">LEGE 11467</strain>
    </source>
</reference>
<evidence type="ECO:0000256" key="1">
    <source>
        <dbReference type="ARBA" id="ARBA00004141"/>
    </source>
</evidence>
<feature type="transmembrane region" description="Helical" evidence="5">
    <location>
        <begin position="75"/>
        <end position="94"/>
    </location>
</feature>
<dbReference type="GO" id="GO:0016874">
    <property type="term" value="F:ligase activity"/>
    <property type="evidence" value="ECO:0007669"/>
    <property type="project" value="UniProtKB-KW"/>
</dbReference>
<evidence type="ECO:0000313" key="8">
    <source>
        <dbReference type="Proteomes" id="UP000621799"/>
    </source>
</evidence>
<feature type="transmembrane region" description="Helical" evidence="5">
    <location>
        <begin position="101"/>
        <end position="123"/>
    </location>
</feature>
<keyword evidence="4 5" id="KW-0472">Membrane</keyword>
<feature type="transmembrane region" description="Helical" evidence="5">
    <location>
        <begin position="129"/>
        <end position="147"/>
    </location>
</feature>
<comment type="caution">
    <text evidence="7">The sequence shown here is derived from an EMBL/GenBank/DDBJ whole genome shotgun (WGS) entry which is preliminary data.</text>
</comment>
<sequence length="454" mass="50653">MKALLADPIFLSLILGIGLVFILLAFQYASPKNVTDRLAVGLSVAILVVIPYLTIKPFVWLHPSDFMLHNLSLNSALMKIVSYGVSVFVLKFWFRDFARSFLLLFANPFLGILLGLVGFSAFWSELPLLTLQASLALLVVSTLAAHIAQKYTWQQIATLLRWSTGIITGLSLFYSLAIPSVGVVGKGWRGILAHPNPLGALMGLNAVFWYVRAANNPKERVPSVLMVLVSMLIMQNTNSAGAKVTLVALFSALLILRFIKRLSFQWAYAIIVIFMAISIGTTILVTENLEYIVVDVLGKDMTLTGRVPLWTKVIGKVVRDSPILGFGFHGFWQDWRGEDNPAYEVASDGYGWVAHHAHNGFIDLFADLGMVGLFLFVASLMLNIGLAIKYMSQTREPEAIFYLIIFILLLIVNNTQSSLLGIHHIWFYYVLCSVRLGMDTLGHKSRRLERKEVW</sequence>
<evidence type="ECO:0000256" key="3">
    <source>
        <dbReference type="ARBA" id="ARBA00022989"/>
    </source>
</evidence>
<feature type="transmembrane region" description="Helical" evidence="5">
    <location>
        <begin position="191"/>
        <end position="211"/>
    </location>
</feature>
<dbReference type="PANTHER" id="PTHR37422:SF17">
    <property type="entry name" value="O-ANTIGEN LIGASE"/>
    <property type="match status" value="1"/>
</dbReference>
<feature type="transmembrane region" description="Helical" evidence="5">
    <location>
        <begin position="38"/>
        <end position="55"/>
    </location>
</feature>